<proteinExistence type="predicted"/>
<feature type="region of interest" description="Disordered" evidence="1">
    <location>
        <begin position="34"/>
        <end position="53"/>
    </location>
</feature>
<dbReference type="EMBL" id="CP002838">
    <property type="protein sequence ID" value="AEM39003.1"/>
    <property type="molecule type" value="Genomic_DNA"/>
</dbReference>
<evidence type="ECO:0000256" key="1">
    <source>
        <dbReference type="SAM" id="MobiDB-lite"/>
    </source>
</evidence>
<dbReference type="STRING" id="694429.Pyrfu_1138"/>
<name>G0EFH9_PYRF1</name>
<gene>
    <name evidence="2" type="ordered locus">Pyrfu_1138</name>
</gene>
<dbReference type="KEGG" id="pfm:Pyrfu_1138"/>
<evidence type="ECO:0000313" key="2">
    <source>
        <dbReference type="EMBL" id="AEM39003.1"/>
    </source>
</evidence>
<sequence length="71" mass="8054">MPRDFQIGRMGKVGKAKAVLLIITQIATSDLDTVSGQASHQRGWRKPDWDPQQPRLEAAPELRLMEQWGLE</sequence>
<reference evidence="2 3" key="1">
    <citation type="journal article" date="2011" name="Stand. Genomic Sci.">
        <title>Complete genome sequence of the hyperthermophilic chemolithoautotroph Pyrolobus fumarii type strain (1A).</title>
        <authorList>
            <person name="Anderson I."/>
            <person name="Goker M."/>
            <person name="Nolan M."/>
            <person name="Lucas S."/>
            <person name="Hammon N."/>
            <person name="Deshpande S."/>
            <person name="Cheng J.F."/>
            <person name="Tapia R."/>
            <person name="Han C."/>
            <person name="Goodwin L."/>
            <person name="Pitluck S."/>
            <person name="Huntemann M."/>
            <person name="Liolios K."/>
            <person name="Ivanova N."/>
            <person name="Pagani I."/>
            <person name="Mavromatis K."/>
            <person name="Ovchinikova G."/>
            <person name="Pati A."/>
            <person name="Chen A."/>
            <person name="Palaniappan K."/>
            <person name="Land M."/>
            <person name="Hauser L."/>
            <person name="Brambilla E.M."/>
            <person name="Huber H."/>
            <person name="Yasawong M."/>
            <person name="Rohde M."/>
            <person name="Spring S."/>
            <person name="Abt B."/>
            <person name="Sikorski J."/>
            <person name="Wirth R."/>
            <person name="Detter J.C."/>
            <person name="Woyke T."/>
            <person name="Bristow J."/>
            <person name="Eisen J.A."/>
            <person name="Markowitz V."/>
            <person name="Hugenholtz P."/>
            <person name="Kyrpides N.C."/>
            <person name="Klenk H.P."/>
            <person name="Lapidus A."/>
        </authorList>
    </citation>
    <scope>NUCLEOTIDE SEQUENCE [LARGE SCALE GENOMIC DNA]</scope>
    <source>
        <strain evidence="3">DSM 11204 / 1A</strain>
    </source>
</reference>
<dbReference type="Proteomes" id="UP000001037">
    <property type="component" value="Chromosome"/>
</dbReference>
<evidence type="ECO:0000313" key="3">
    <source>
        <dbReference type="Proteomes" id="UP000001037"/>
    </source>
</evidence>
<keyword evidence="3" id="KW-1185">Reference proteome</keyword>
<dbReference type="HOGENOM" id="CLU_2730569_0_0_2"/>
<dbReference type="InParanoid" id="G0EFH9"/>
<dbReference type="AlphaFoldDB" id="G0EFH9"/>
<organism evidence="2 3">
    <name type="scientific">Pyrolobus fumarii (strain DSM 11204 / 1A)</name>
    <dbReference type="NCBI Taxonomy" id="694429"/>
    <lineage>
        <taxon>Archaea</taxon>
        <taxon>Thermoproteota</taxon>
        <taxon>Thermoprotei</taxon>
        <taxon>Desulfurococcales</taxon>
        <taxon>Pyrodictiaceae</taxon>
        <taxon>Pyrolobus</taxon>
    </lineage>
</organism>
<protein>
    <submittedName>
        <fullName evidence="2">Uncharacterized protein</fullName>
    </submittedName>
</protein>
<accession>G0EFH9</accession>